<keyword evidence="1" id="KW-0812">Transmembrane</keyword>
<evidence type="ECO:0000256" key="1">
    <source>
        <dbReference type="SAM" id="Phobius"/>
    </source>
</evidence>
<reference evidence="2 3" key="1">
    <citation type="journal article" date="2016" name="Nat. Commun.">
        <title>Thousands of microbial genomes shed light on interconnected biogeochemical processes in an aquifer system.</title>
        <authorList>
            <person name="Anantharaman K."/>
            <person name="Brown C.T."/>
            <person name="Hug L.A."/>
            <person name="Sharon I."/>
            <person name="Castelle C.J."/>
            <person name="Probst A.J."/>
            <person name="Thomas B.C."/>
            <person name="Singh A."/>
            <person name="Wilkins M.J."/>
            <person name="Karaoz U."/>
            <person name="Brodie E.L."/>
            <person name="Williams K.H."/>
            <person name="Hubbard S.S."/>
            <person name="Banfield J.F."/>
        </authorList>
    </citation>
    <scope>NUCLEOTIDE SEQUENCE [LARGE SCALE GENOMIC DNA]</scope>
</reference>
<name>A0A1F6WWA1_9BACT</name>
<gene>
    <name evidence="2" type="ORF">A3A01_01560</name>
</gene>
<evidence type="ECO:0000313" key="3">
    <source>
        <dbReference type="Proteomes" id="UP000179352"/>
    </source>
</evidence>
<comment type="caution">
    <text evidence="2">The sequence shown here is derived from an EMBL/GenBank/DDBJ whole genome shotgun (WGS) entry which is preliminary data.</text>
</comment>
<proteinExistence type="predicted"/>
<accession>A0A1F6WWA1</accession>
<feature type="transmembrane region" description="Helical" evidence="1">
    <location>
        <begin position="20"/>
        <end position="38"/>
    </location>
</feature>
<keyword evidence="1" id="KW-0472">Membrane</keyword>
<dbReference type="STRING" id="1801770.A3A01_01560"/>
<sequence>MKINRDLKSFFQQGSLMVEVIVVVSIVTVSILVALTVAQKSIYLARQSLHHSQSAFLLEEGAEAVKVIRDNAWSGISSLTLSTDYYLSFSGDTWTLSTTPSQVGAFTRRIVFSSAYRDANQDLAPSGTLDDQTRLVTVTVSWTEGAQTLSKTLQFYLTDLFS</sequence>
<dbReference type="Proteomes" id="UP000179352">
    <property type="component" value="Unassembled WGS sequence"/>
</dbReference>
<organism evidence="2 3">
    <name type="scientific">Candidatus Nomurabacteria bacterium RIFCSPLOWO2_01_FULL_39_17</name>
    <dbReference type="NCBI Taxonomy" id="1801770"/>
    <lineage>
        <taxon>Bacteria</taxon>
        <taxon>Candidatus Nomuraibacteriota</taxon>
    </lineage>
</organism>
<keyword evidence="1" id="KW-1133">Transmembrane helix</keyword>
<protein>
    <recommendedName>
        <fullName evidence="4">Type II secretion system protein GspI C-terminal domain-containing protein</fullName>
    </recommendedName>
</protein>
<dbReference type="EMBL" id="MFUU01000010">
    <property type="protein sequence ID" value="OGI86094.1"/>
    <property type="molecule type" value="Genomic_DNA"/>
</dbReference>
<evidence type="ECO:0000313" key="2">
    <source>
        <dbReference type="EMBL" id="OGI86094.1"/>
    </source>
</evidence>
<dbReference type="AlphaFoldDB" id="A0A1F6WWA1"/>
<evidence type="ECO:0008006" key="4">
    <source>
        <dbReference type="Google" id="ProtNLM"/>
    </source>
</evidence>